<keyword evidence="2" id="KW-0472">Membrane</keyword>
<dbReference type="Pfam" id="PF26256">
    <property type="entry name" value="DUF8060"/>
    <property type="match status" value="1"/>
</dbReference>
<keyword evidence="5" id="KW-1185">Reference proteome</keyword>
<dbReference type="EMBL" id="QKNY01000006">
    <property type="protein sequence ID" value="RJX43947.1"/>
    <property type="molecule type" value="Genomic_DNA"/>
</dbReference>
<evidence type="ECO:0000256" key="1">
    <source>
        <dbReference type="SAM" id="MobiDB-lite"/>
    </source>
</evidence>
<keyword evidence="2" id="KW-0812">Transmembrane</keyword>
<feature type="region of interest" description="Disordered" evidence="1">
    <location>
        <begin position="1"/>
        <end position="33"/>
    </location>
</feature>
<dbReference type="Proteomes" id="UP000276588">
    <property type="component" value="Unassembled WGS sequence"/>
</dbReference>
<feature type="domain" description="DUF8060" evidence="3">
    <location>
        <begin position="4"/>
        <end position="105"/>
    </location>
</feature>
<keyword evidence="2" id="KW-1133">Transmembrane helix</keyword>
<evidence type="ECO:0000256" key="2">
    <source>
        <dbReference type="SAM" id="Phobius"/>
    </source>
</evidence>
<evidence type="ECO:0000313" key="4">
    <source>
        <dbReference type="EMBL" id="RJX43947.1"/>
    </source>
</evidence>
<organism evidence="4 5">
    <name type="scientific">Halonotius aquaticus</name>
    <dbReference type="NCBI Taxonomy" id="2216978"/>
    <lineage>
        <taxon>Archaea</taxon>
        <taxon>Methanobacteriati</taxon>
        <taxon>Methanobacteriota</taxon>
        <taxon>Stenosarchaea group</taxon>
        <taxon>Halobacteria</taxon>
        <taxon>Halobacteriales</taxon>
        <taxon>Haloferacaceae</taxon>
        <taxon>Halonotius</taxon>
    </lineage>
</organism>
<reference evidence="4 5" key="1">
    <citation type="submission" date="2018-06" db="EMBL/GenBank/DDBJ databases">
        <title>Halonotius sp. F13-13 a new haloarchaeeon isolated from a solar saltern from Isla Cristina, Huelva, Spain.</title>
        <authorList>
            <person name="Duran-Viseras A."/>
            <person name="Sanchez-Porro C."/>
            <person name="Ventosa A."/>
        </authorList>
    </citation>
    <scope>NUCLEOTIDE SEQUENCE [LARGE SCALE GENOMIC DNA]</scope>
    <source>
        <strain evidence="4 5">F13-13</strain>
    </source>
</reference>
<accession>A0A3A6PP07</accession>
<evidence type="ECO:0000313" key="5">
    <source>
        <dbReference type="Proteomes" id="UP000276588"/>
    </source>
</evidence>
<feature type="transmembrane region" description="Helical" evidence="2">
    <location>
        <begin position="43"/>
        <end position="64"/>
    </location>
</feature>
<dbReference type="OrthoDB" id="307104at2157"/>
<evidence type="ECO:0000259" key="3">
    <source>
        <dbReference type="Pfam" id="PF26256"/>
    </source>
</evidence>
<gene>
    <name evidence="4" type="ORF">DM826_04505</name>
</gene>
<dbReference type="InterPro" id="IPR058373">
    <property type="entry name" value="DUF8060"/>
</dbReference>
<protein>
    <recommendedName>
        <fullName evidence="3">DUF8060 domain-containing protein</fullName>
    </recommendedName>
</protein>
<name>A0A3A6PP07_9EURY</name>
<comment type="caution">
    <text evidence="4">The sequence shown here is derived from an EMBL/GenBank/DDBJ whole genome shotgun (WGS) entry which is preliminary data.</text>
</comment>
<proteinExistence type="predicted"/>
<feature type="compositionally biased region" description="Polar residues" evidence="1">
    <location>
        <begin position="8"/>
        <end position="19"/>
    </location>
</feature>
<sequence>MSSDHNDPTTTDEQASTDPESPPSVDEDTDKSRFLSGDIERTLRYAVVAGLALLALIATLRFYFAAGATIDTWVAREYRSLFQALFNLTILLVSGAGILWQVQKLR</sequence>
<dbReference type="AlphaFoldDB" id="A0A3A6PP07"/>
<feature type="transmembrane region" description="Helical" evidence="2">
    <location>
        <begin position="84"/>
        <end position="102"/>
    </location>
</feature>
<dbReference type="RefSeq" id="WP_120101929.1">
    <property type="nucleotide sequence ID" value="NZ_QKNY01000006.1"/>
</dbReference>